<name>A0A2N3XU22_SACSN</name>
<dbReference type="EMBL" id="PJNB01000001">
    <property type="protein sequence ID" value="PKW14142.1"/>
    <property type="molecule type" value="Genomic_DNA"/>
</dbReference>
<reference evidence="1" key="1">
    <citation type="submission" date="2017-12" db="EMBL/GenBank/DDBJ databases">
        <title>Sequencing the genomes of 1000 Actinobacteria strains.</title>
        <authorList>
            <person name="Klenk H.-P."/>
        </authorList>
    </citation>
    <scope>NUCLEOTIDE SEQUENCE [LARGE SCALE GENOMIC DNA]</scope>
    <source>
        <strain evidence="1">DSM 44228</strain>
    </source>
</reference>
<evidence type="ECO:0000313" key="2">
    <source>
        <dbReference type="Proteomes" id="UP000233786"/>
    </source>
</evidence>
<sequence>MSAVGDLDQTLAQVIERITAALCLLTTAQDACDEAGEILDFALEGTADPEALEVLAVVEPTSDELIHAYQAAHRVIELITTYRRALDVQQAVDATPPSAAHPSTVGRIPADAAHDGRWVEQIRRRLPEFTGGQTTGVVYDRDGTEFRITSGRDSDISERVRLTLHNSEVFVPIDSRGAPAVFTHVEAKYAQRMRDIGQTYGIVVLNRAICDMERGCGAAVRAILPRGSVLVVWEPGATKPIELHGEARP</sequence>
<dbReference type="InterPro" id="IPR032724">
    <property type="entry name" value="SCP1.201-like"/>
</dbReference>
<keyword evidence="2" id="KW-1185">Reference proteome</keyword>
<dbReference type="STRING" id="994479.GCA_000194155_08145"/>
<dbReference type="Proteomes" id="UP000233786">
    <property type="component" value="Unassembled WGS sequence"/>
</dbReference>
<dbReference type="AlphaFoldDB" id="A0A2N3XU22"/>
<dbReference type="RefSeq" id="WP_010316453.1">
    <property type="nucleotide sequence ID" value="NZ_CP061007.1"/>
</dbReference>
<gene>
    <name evidence="1" type="ORF">A8926_1737</name>
</gene>
<dbReference type="Pfam" id="PF14428">
    <property type="entry name" value="DddA-like"/>
    <property type="match status" value="1"/>
</dbReference>
<accession>A0A2N3XU22</accession>
<comment type="caution">
    <text evidence="1">The sequence shown here is derived from an EMBL/GenBank/DDBJ whole genome shotgun (WGS) entry which is preliminary data.</text>
</comment>
<protein>
    <submittedName>
        <fullName evidence="1">Nucleic acid/nucleotide deaminase of polymorphic system toxin</fullName>
    </submittedName>
</protein>
<proteinExistence type="predicted"/>
<organism evidence="1 2">
    <name type="scientific">Saccharopolyspora spinosa</name>
    <dbReference type="NCBI Taxonomy" id="60894"/>
    <lineage>
        <taxon>Bacteria</taxon>
        <taxon>Bacillati</taxon>
        <taxon>Actinomycetota</taxon>
        <taxon>Actinomycetes</taxon>
        <taxon>Pseudonocardiales</taxon>
        <taxon>Pseudonocardiaceae</taxon>
        <taxon>Saccharopolyspora</taxon>
    </lineage>
</organism>
<evidence type="ECO:0000313" key="1">
    <source>
        <dbReference type="EMBL" id="PKW14142.1"/>
    </source>
</evidence>